<dbReference type="AlphaFoldDB" id="A0A167UMI0"/>
<proteinExistence type="predicted"/>
<dbReference type="OrthoDB" id="3364440at2759"/>
<sequence length="153" mass="16633">MTELSLEVVRSERSVWDSCRRWYPLWGEGDVRDGGQHDGGQHELVDAEHDGGDARAADGGLLEDALQAKVLCGMVSLQQLRNGRGIRTQVTDERAAGLAERQRNGHMVDGVWAGGTCVSWGTLNREAPVRLCNAASRSACNFELRFVDGPGSL</sequence>
<dbReference type="Proteomes" id="UP000076532">
    <property type="component" value="Unassembled WGS sequence"/>
</dbReference>
<evidence type="ECO:0000313" key="1">
    <source>
        <dbReference type="EMBL" id="KZP04096.1"/>
    </source>
</evidence>
<accession>A0A167UMI0</accession>
<protein>
    <submittedName>
        <fullName evidence="1">Uncharacterized protein</fullName>
    </submittedName>
</protein>
<gene>
    <name evidence="1" type="ORF">FIBSPDRAFT_904528</name>
</gene>
<dbReference type="GO" id="GO:0003824">
    <property type="term" value="F:catalytic activity"/>
    <property type="evidence" value="ECO:0007669"/>
    <property type="project" value="InterPro"/>
</dbReference>
<dbReference type="InterPro" id="IPR014746">
    <property type="entry name" value="Gln_synth/guanido_kin_cat_dom"/>
</dbReference>
<evidence type="ECO:0000313" key="2">
    <source>
        <dbReference type="Proteomes" id="UP000076532"/>
    </source>
</evidence>
<organism evidence="1 2">
    <name type="scientific">Athelia psychrophila</name>
    <dbReference type="NCBI Taxonomy" id="1759441"/>
    <lineage>
        <taxon>Eukaryota</taxon>
        <taxon>Fungi</taxon>
        <taxon>Dikarya</taxon>
        <taxon>Basidiomycota</taxon>
        <taxon>Agaricomycotina</taxon>
        <taxon>Agaricomycetes</taxon>
        <taxon>Agaricomycetidae</taxon>
        <taxon>Atheliales</taxon>
        <taxon>Atheliaceae</taxon>
        <taxon>Athelia</taxon>
    </lineage>
</organism>
<keyword evidence="2" id="KW-1185">Reference proteome</keyword>
<reference evidence="1 2" key="1">
    <citation type="journal article" date="2016" name="Mol. Biol. Evol.">
        <title>Comparative Genomics of Early-Diverging Mushroom-Forming Fungi Provides Insights into the Origins of Lignocellulose Decay Capabilities.</title>
        <authorList>
            <person name="Nagy L.G."/>
            <person name="Riley R."/>
            <person name="Tritt A."/>
            <person name="Adam C."/>
            <person name="Daum C."/>
            <person name="Floudas D."/>
            <person name="Sun H."/>
            <person name="Yadav J.S."/>
            <person name="Pangilinan J."/>
            <person name="Larsson K.H."/>
            <person name="Matsuura K."/>
            <person name="Barry K."/>
            <person name="Labutti K."/>
            <person name="Kuo R."/>
            <person name="Ohm R.A."/>
            <person name="Bhattacharya S.S."/>
            <person name="Shirouzu T."/>
            <person name="Yoshinaga Y."/>
            <person name="Martin F.M."/>
            <person name="Grigoriev I.V."/>
            <person name="Hibbett D.S."/>
        </authorList>
    </citation>
    <scope>NUCLEOTIDE SEQUENCE [LARGE SCALE GENOMIC DNA]</scope>
    <source>
        <strain evidence="1 2">CBS 109695</strain>
    </source>
</reference>
<dbReference type="EMBL" id="KV417960">
    <property type="protein sequence ID" value="KZP04096.1"/>
    <property type="molecule type" value="Genomic_DNA"/>
</dbReference>
<name>A0A167UMI0_9AGAM</name>
<dbReference type="SUPFAM" id="SSF55931">
    <property type="entry name" value="Glutamine synthetase/guanido kinase"/>
    <property type="match status" value="1"/>
</dbReference>
<dbReference type="Gene3D" id="3.30.590.10">
    <property type="entry name" value="Glutamine synthetase/guanido kinase, catalytic domain"/>
    <property type="match status" value="1"/>
</dbReference>
<dbReference type="STRING" id="436010.A0A167UMI0"/>